<dbReference type="EMBL" id="QDKL01000002">
    <property type="protein sequence ID" value="RZF21716.1"/>
    <property type="molecule type" value="Genomic_DNA"/>
</dbReference>
<gene>
    <name evidence="1" type="ORF">DAY19_08485</name>
</gene>
<name>A0ABY0IFJ0_9BACT</name>
<protein>
    <submittedName>
        <fullName evidence="1">TolC family protein</fullName>
    </submittedName>
</protein>
<accession>A0ABY0IFJ0</accession>
<evidence type="ECO:0000313" key="2">
    <source>
        <dbReference type="Proteomes" id="UP000443582"/>
    </source>
</evidence>
<reference evidence="2" key="1">
    <citation type="journal article" date="2019" name="Int. J. Syst. Evol. Microbiol.">
        <title>Halobacteriovorax valvorus sp. nov., a novel prokaryotic predator isolated from coastal seawater of China.</title>
        <authorList>
            <person name="Chen M.-X."/>
        </authorList>
    </citation>
    <scope>NUCLEOTIDE SEQUENCE [LARGE SCALE GENOMIC DNA]</scope>
    <source>
        <strain evidence="2">BL9</strain>
    </source>
</reference>
<dbReference type="Gene3D" id="1.20.1600.10">
    <property type="entry name" value="Outer membrane efflux proteins (OEP)"/>
    <property type="match status" value="1"/>
</dbReference>
<dbReference type="SUPFAM" id="SSF56954">
    <property type="entry name" value="Outer membrane efflux proteins (OEP)"/>
    <property type="match status" value="1"/>
</dbReference>
<evidence type="ECO:0000313" key="1">
    <source>
        <dbReference type="EMBL" id="RZF21716.1"/>
    </source>
</evidence>
<dbReference type="Proteomes" id="UP000443582">
    <property type="component" value="Unassembled WGS sequence"/>
</dbReference>
<proteinExistence type="predicted"/>
<organism evidence="1 2">
    <name type="scientific">Halobacteriovorax vibrionivorans</name>
    <dbReference type="NCBI Taxonomy" id="2152716"/>
    <lineage>
        <taxon>Bacteria</taxon>
        <taxon>Pseudomonadati</taxon>
        <taxon>Bdellovibrionota</taxon>
        <taxon>Bacteriovoracia</taxon>
        <taxon>Bacteriovoracales</taxon>
        <taxon>Halobacteriovoraceae</taxon>
        <taxon>Halobacteriovorax</taxon>
    </lineage>
</organism>
<sequence>MIVAEEVVLIKVRIKVLEKDTKNMYKYILAIMPFLIISQTIYATDCNEPIKSANDFYVCALLKDKRIVSLKFSREEREGRSTEAAQIPNPEVESEFNFDSNKNQNISILQPIEIGGKRSARIEIANAKNNESLIKDQSIKARVATDISQSLVKYRQLSTRISLLEEMKKSLKSFTRRLKGKAVRTPEEKTAVTIFTMQSTVLDTQLLSLKQDFKLTKNLLELSIGRNIKESEKLISRERKNWPVLKKNSVKETFSSKLALASLAQVKGEFEYQRSKAWPEISIGPVMEKQSGSDIEFGAKIEFVLPLFNTNGGAKQESRAKLSKAQSLISRTKLRESTKVRTYFEQYYDIAQFLKNSPSQKNIKKSVSKSLELFSKGMIQPSGIVESYRSTLETLEAVQEKELSIYKLYWMLQSYSGEVPKEFL</sequence>
<comment type="caution">
    <text evidence="1">The sequence shown here is derived from an EMBL/GenBank/DDBJ whole genome shotgun (WGS) entry which is preliminary data.</text>
</comment>
<keyword evidence="2" id="KW-1185">Reference proteome</keyword>